<dbReference type="AlphaFoldDB" id="A0A7M2Y5Y4"/>
<accession>A0A7M2Y5Y4</accession>
<organism evidence="1 2">
    <name type="scientific">Kaistella flava</name>
    <name type="common">ex Peng et al. 2021</name>
    <dbReference type="NCBI Taxonomy" id="2038776"/>
    <lineage>
        <taxon>Bacteria</taxon>
        <taxon>Pseudomonadati</taxon>
        <taxon>Bacteroidota</taxon>
        <taxon>Flavobacteriia</taxon>
        <taxon>Flavobacteriales</taxon>
        <taxon>Weeksellaceae</taxon>
        <taxon>Chryseobacterium group</taxon>
        <taxon>Kaistella</taxon>
    </lineage>
</organism>
<proteinExistence type="predicted"/>
<dbReference type="Proteomes" id="UP000594195">
    <property type="component" value="Chromosome"/>
</dbReference>
<gene>
    <name evidence="1" type="ORF">Q73A0000_04335</name>
</gene>
<name>A0A7M2Y5Y4_9FLAO</name>
<sequence>MENLDVLRSRLVQKIFLTKNIDLLDALDKIFSSTENDTEQKFQLSATQKEILLLAEEDIKYGRTLTDAELRKLDEEWMQ</sequence>
<reference evidence="1 2" key="1">
    <citation type="submission" date="2019-05" db="EMBL/GenBank/DDBJ databases">
        <title>Chryseobacterium sp. isolated from King George Island, maritime Antarctica.</title>
        <authorList>
            <person name="Peng X."/>
        </authorList>
    </citation>
    <scope>NUCLEOTIDE SEQUENCE [LARGE SCALE GENOMIC DNA]</scope>
    <source>
        <strain evidence="1 2">7-3A</strain>
    </source>
</reference>
<dbReference type="RefSeq" id="WP_193812862.1">
    <property type="nucleotide sequence ID" value="NZ_CP040442.1"/>
</dbReference>
<evidence type="ECO:0000313" key="1">
    <source>
        <dbReference type="EMBL" id="QOW09648.1"/>
    </source>
</evidence>
<dbReference type="KEGG" id="kfa:Q73A0000_04335"/>
<protein>
    <submittedName>
        <fullName evidence="1">Uncharacterized protein</fullName>
    </submittedName>
</protein>
<dbReference type="EMBL" id="CP040442">
    <property type="protein sequence ID" value="QOW09648.1"/>
    <property type="molecule type" value="Genomic_DNA"/>
</dbReference>
<evidence type="ECO:0000313" key="2">
    <source>
        <dbReference type="Proteomes" id="UP000594195"/>
    </source>
</evidence>
<keyword evidence="2" id="KW-1185">Reference proteome</keyword>